<dbReference type="Proteomes" id="UP000013966">
    <property type="component" value="Plasmid p2"/>
</dbReference>
<sequence>MSFHDPFTRKILSGRYSVLGASSDQLESWFARDSAAAV</sequence>
<accession>R4X4E7</accession>
<evidence type="ECO:0000313" key="2">
    <source>
        <dbReference type="Proteomes" id="UP000013966"/>
    </source>
</evidence>
<reference evidence="1 2" key="1">
    <citation type="journal article" date="2013" name="Genome Announc.">
        <title>Complete Genome Sequence of Burkholderia sp. Strain RPE64, Bacterial Symbiont of the Bean Bug Riptortus pedestris.</title>
        <authorList>
            <person name="Shibata T.F."/>
            <person name="Maeda T."/>
            <person name="Nikoh N."/>
            <person name="Yamaguchi K."/>
            <person name="Oshima K."/>
            <person name="Hattori M."/>
            <person name="Nishiyama T."/>
            <person name="Hasebe M."/>
            <person name="Fukatsu T."/>
            <person name="Kikuchi Y."/>
            <person name="Shigenobu S."/>
        </authorList>
    </citation>
    <scope>NUCLEOTIDE SEQUENCE [LARGE SCALE GENOMIC DNA]</scope>
    <source>
        <plasmid evidence="1 2">p2</plasmid>
    </source>
</reference>
<keyword evidence="1" id="KW-0614">Plasmid</keyword>
<name>R4X4E7_9BURK</name>
<dbReference type="HOGENOM" id="CLU_3325526_0_0_4"/>
<protein>
    <submittedName>
        <fullName evidence="1">Uncharacterized protein</fullName>
    </submittedName>
</protein>
<geneLocation type="plasmid" evidence="1 2">
    <name>p2</name>
</geneLocation>
<gene>
    <name evidence="1" type="ORF">BRPE64_ECDS00280</name>
</gene>
<reference evidence="1 2" key="2">
    <citation type="journal article" date="2018" name="Int. J. Syst. Evol. Microbiol.">
        <title>Burkholderia insecticola sp. nov., a gut symbiotic bacterium of the bean bug Riptortus pedestris.</title>
        <authorList>
            <person name="Takeshita K."/>
            <person name="Tamaki H."/>
            <person name="Ohbayashi T."/>
            <person name="Meng X.-Y."/>
            <person name="Sone T."/>
            <person name="Mitani Y."/>
            <person name="Peeters C."/>
            <person name="Kikuchi Y."/>
            <person name="Vandamme P."/>
        </authorList>
    </citation>
    <scope>NUCLEOTIDE SEQUENCE [LARGE SCALE GENOMIC DNA]</scope>
    <source>
        <strain evidence="1">RPE64</strain>
        <plasmid evidence="1 2">p2</plasmid>
    </source>
</reference>
<evidence type="ECO:0000313" key="1">
    <source>
        <dbReference type="EMBL" id="BAN28186.1"/>
    </source>
</evidence>
<proteinExistence type="predicted"/>
<keyword evidence="2" id="KW-1185">Reference proteome</keyword>
<dbReference type="AlphaFoldDB" id="R4X4E7"/>
<organism evidence="1 2">
    <name type="scientific">Caballeronia insecticola</name>
    <dbReference type="NCBI Taxonomy" id="758793"/>
    <lineage>
        <taxon>Bacteria</taxon>
        <taxon>Pseudomonadati</taxon>
        <taxon>Pseudomonadota</taxon>
        <taxon>Betaproteobacteria</taxon>
        <taxon>Burkholderiales</taxon>
        <taxon>Burkholderiaceae</taxon>
        <taxon>Caballeronia</taxon>
    </lineage>
</organism>
<dbReference type="KEGG" id="buo:BRPE64_ECDS00280"/>
<dbReference type="EMBL" id="AP013062">
    <property type="protein sequence ID" value="BAN28186.1"/>
    <property type="molecule type" value="Genomic_DNA"/>
</dbReference>